<feature type="chain" id="PRO_5002755718" evidence="1">
    <location>
        <begin position="19"/>
        <end position="159"/>
    </location>
</feature>
<protein>
    <submittedName>
        <fullName evidence="2">Uncharacterized protein</fullName>
    </submittedName>
</protein>
<sequence precursor="true">MKLSRISVAALLALGVCAGTLQLAQAQQATGWEDISEGGAAKARLFFPSPPDGGMIISCDPADRSISVLMKFEAGRLPAGALSVRTATGELVVPGPNLSGDGSGKFHQGVATKGAPEHAALLKFMDAVAEPQNRLKILNFTFSAADSTGSLARVRKACT</sequence>
<gene>
    <name evidence="2" type="ordered locus">Caul_1325</name>
</gene>
<dbReference type="KEGG" id="cak:Caul_1325"/>
<feature type="signal peptide" evidence="1">
    <location>
        <begin position="1"/>
        <end position="18"/>
    </location>
</feature>
<dbReference type="EMBL" id="CP000927">
    <property type="protein sequence ID" value="ABZ70455.1"/>
    <property type="molecule type" value="Genomic_DNA"/>
</dbReference>
<accession>B0SZG5</accession>
<proteinExistence type="predicted"/>
<dbReference type="AlphaFoldDB" id="B0SZG5"/>
<organism evidence="2">
    <name type="scientific">Caulobacter sp. (strain K31)</name>
    <dbReference type="NCBI Taxonomy" id="366602"/>
    <lineage>
        <taxon>Bacteria</taxon>
        <taxon>Pseudomonadati</taxon>
        <taxon>Pseudomonadota</taxon>
        <taxon>Alphaproteobacteria</taxon>
        <taxon>Caulobacterales</taxon>
        <taxon>Caulobacteraceae</taxon>
        <taxon>Caulobacter</taxon>
    </lineage>
</organism>
<reference evidence="2" key="1">
    <citation type="submission" date="2008-01" db="EMBL/GenBank/DDBJ databases">
        <title>Complete sequence of chromosome of Caulobacter sp. K31.</title>
        <authorList>
            <consortium name="US DOE Joint Genome Institute"/>
            <person name="Copeland A."/>
            <person name="Lucas S."/>
            <person name="Lapidus A."/>
            <person name="Barry K."/>
            <person name="Glavina del Rio T."/>
            <person name="Dalin E."/>
            <person name="Tice H."/>
            <person name="Pitluck S."/>
            <person name="Bruce D."/>
            <person name="Goodwin L."/>
            <person name="Thompson L.S."/>
            <person name="Brettin T."/>
            <person name="Detter J.C."/>
            <person name="Han C."/>
            <person name="Schmutz J."/>
            <person name="Larimer F."/>
            <person name="Land M."/>
            <person name="Hauser L."/>
            <person name="Kyrpides N."/>
            <person name="Kim E."/>
            <person name="Stephens C."/>
            <person name="Richardson P."/>
        </authorList>
    </citation>
    <scope>NUCLEOTIDE SEQUENCE [LARGE SCALE GENOMIC DNA]</scope>
    <source>
        <strain evidence="2">K31</strain>
    </source>
</reference>
<name>B0SZG5_CAUSK</name>
<keyword evidence="1" id="KW-0732">Signal</keyword>
<evidence type="ECO:0000313" key="2">
    <source>
        <dbReference type="EMBL" id="ABZ70455.1"/>
    </source>
</evidence>
<evidence type="ECO:0000256" key="1">
    <source>
        <dbReference type="SAM" id="SignalP"/>
    </source>
</evidence>
<dbReference type="HOGENOM" id="CLU_1657674_0_0_5"/>